<dbReference type="OMA" id="XSSESAT"/>
<feature type="transmembrane region" description="Helical" evidence="2">
    <location>
        <begin position="6"/>
        <end position="27"/>
    </location>
</feature>
<evidence type="ECO:0000313" key="4">
    <source>
        <dbReference type="RefSeq" id="XP_008065129.1"/>
    </source>
</evidence>
<feature type="region of interest" description="Disordered" evidence="1">
    <location>
        <begin position="206"/>
        <end position="278"/>
    </location>
</feature>
<keyword evidence="3" id="KW-1185">Reference proteome</keyword>
<dbReference type="Proteomes" id="UP000189704">
    <property type="component" value="Unplaced"/>
</dbReference>
<feature type="non-terminal residue" evidence="4">
    <location>
        <position position="1"/>
    </location>
</feature>
<dbReference type="GeneID" id="103269362"/>
<sequence length="278" mass="30210">SSESSKIGGIITVFLITVILTSTIMTLKRIGYICLRNNFPKVLNFHNFSAWLFPELPPSEAVDRVEVISINRKKKVWDYNYDDESDSDTEAAPRASAGGYTMHGLTGLLLSQASASSAVSEDSQSVDPDFEKPDLPEGEAEHPVMPGHNPWQLEHMNGSNERGASALQDPFPEEDISSTGGSGDRIVFNVDLNTVLMRVLNNSDDSKEAPLVSSHPEETVNEEDPHETETSLLLAIGGGTQPAYPSLPSGCLWPEEAPSDQSDTSESDVDLGDGYIMR</sequence>
<proteinExistence type="predicted"/>
<name>A0A1U7TYS6_CARSF</name>
<keyword evidence="4" id="KW-0675">Receptor</keyword>
<feature type="compositionally biased region" description="Basic and acidic residues" evidence="1">
    <location>
        <begin position="129"/>
        <end position="142"/>
    </location>
</feature>
<dbReference type="RefSeq" id="XP_008065129.1">
    <property type="nucleotide sequence ID" value="XM_008066938.1"/>
</dbReference>
<protein>
    <submittedName>
        <fullName evidence="4">Interferon alpha/beta receptor 2</fullName>
    </submittedName>
</protein>
<evidence type="ECO:0000313" key="3">
    <source>
        <dbReference type="Proteomes" id="UP000189704"/>
    </source>
</evidence>
<keyword evidence="2" id="KW-0472">Membrane</keyword>
<keyword evidence="2" id="KW-1133">Transmembrane helix</keyword>
<reference evidence="4" key="1">
    <citation type="submission" date="2025-08" db="UniProtKB">
        <authorList>
            <consortium name="RefSeq"/>
        </authorList>
    </citation>
    <scope>IDENTIFICATION</scope>
</reference>
<dbReference type="KEGG" id="csyr:103269362"/>
<evidence type="ECO:0000256" key="1">
    <source>
        <dbReference type="SAM" id="MobiDB-lite"/>
    </source>
</evidence>
<dbReference type="OrthoDB" id="8947665at2759"/>
<feature type="region of interest" description="Disordered" evidence="1">
    <location>
        <begin position="117"/>
        <end position="184"/>
    </location>
</feature>
<gene>
    <name evidence="4" type="primary">LOC103269362</name>
</gene>
<dbReference type="AlphaFoldDB" id="A0A1U7TYS6"/>
<evidence type="ECO:0000256" key="2">
    <source>
        <dbReference type="SAM" id="Phobius"/>
    </source>
</evidence>
<organism evidence="3 4">
    <name type="scientific">Carlito syrichta</name>
    <name type="common">Philippine tarsier</name>
    <name type="synonym">Tarsius syrichta</name>
    <dbReference type="NCBI Taxonomy" id="1868482"/>
    <lineage>
        <taxon>Eukaryota</taxon>
        <taxon>Metazoa</taxon>
        <taxon>Chordata</taxon>
        <taxon>Craniata</taxon>
        <taxon>Vertebrata</taxon>
        <taxon>Euteleostomi</taxon>
        <taxon>Mammalia</taxon>
        <taxon>Eutheria</taxon>
        <taxon>Euarchontoglires</taxon>
        <taxon>Primates</taxon>
        <taxon>Haplorrhini</taxon>
        <taxon>Tarsiiformes</taxon>
        <taxon>Tarsiidae</taxon>
        <taxon>Carlito</taxon>
    </lineage>
</organism>
<feature type="compositionally biased region" description="Low complexity" evidence="1">
    <location>
        <begin position="117"/>
        <end position="127"/>
    </location>
</feature>
<dbReference type="STRING" id="1868482.ENSTSYP00000005507"/>
<keyword evidence="2" id="KW-0812">Transmembrane</keyword>
<accession>A0A1U7TYS6</accession>